<dbReference type="Proteomes" id="UP000736787">
    <property type="component" value="Unassembled WGS sequence"/>
</dbReference>
<evidence type="ECO:0000256" key="1">
    <source>
        <dbReference type="SAM" id="MobiDB-lite"/>
    </source>
</evidence>
<dbReference type="EMBL" id="RCMV01000331">
    <property type="protein sequence ID" value="KAG3219018.1"/>
    <property type="molecule type" value="Genomic_DNA"/>
</dbReference>
<dbReference type="AlphaFoldDB" id="A0A8T1C8G2"/>
<gene>
    <name evidence="2" type="ORF">PC113_g12297</name>
    <name evidence="3" type="ORF">PC115_g11242</name>
    <name evidence="4" type="ORF">PC117_g17614</name>
    <name evidence="5" type="ORF">PC118_g11817</name>
    <name evidence="6" type="ORF">PC129_g10200</name>
</gene>
<dbReference type="SUPFAM" id="SSF56024">
    <property type="entry name" value="Phospholipase D/nuclease"/>
    <property type="match status" value="1"/>
</dbReference>
<evidence type="ECO:0008006" key="8">
    <source>
        <dbReference type="Google" id="ProtNLM"/>
    </source>
</evidence>
<reference evidence="3" key="1">
    <citation type="submission" date="2018-10" db="EMBL/GenBank/DDBJ databases">
        <title>Effector identification in a new, highly contiguous assembly of the strawberry crown rot pathogen Phytophthora cactorum.</title>
        <authorList>
            <person name="Armitage A.D."/>
            <person name="Nellist C.F."/>
            <person name="Bates H."/>
            <person name="Vickerstaff R.J."/>
            <person name="Harrison R.J."/>
        </authorList>
    </citation>
    <scope>NUCLEOTIDE SEQUENCE</scope>
    <source>
        <strain evidence="2">15-7</strain>
        <strain evidence="3">4032</strain>
        <strain evidence="4">4040</strain>
        <strain evidence="5">P415</strain>
        <strain evidence="6">P421</strain>
    </source>
</reference>
<evidence type="ECO:0000313" key="6">
    <source>
        <dbReference type="EMBL" id="KAG3219018.1"/>
    </source>
</evidence>
<dbReference type="Proteomes" id="UP000697107">
    <property type="component" value="Unassembled WGS sequence"/>
</dbReference>
<dbReference type="EMBL" id="RCMI01000349">
    <property type="protein sequence ID" value="KAG2915912.1"/>
    <property type="molecule type" value="Genomic_DNA"/>
</dbReference>
<evidence type="ECO:0000313" key="5">
    <source>
        <dbReference type="EMBL" id="KAG2979336.1"/>
    </source>
</evidence>
<feature type="compositionally biased region" description="Basic and acidic residues" evidence="1">
    <location>
        <begin position="93"/>
        <end position="103"/>
    </location>
</feature>
<sequence>MMYYKLLTISYEDSLVAVGGSANMTKAAWSRNDEFVFYVEGPAAYQAQARFNSLEKCVRTTPSDLAVTKGNRYSREPTENGSQNTPDTQNNHDTQDSDGRDTADTMAIDDENTADNTQALVQPSWWNDWAQPKTRRHFGHDGYQVNTCIR</sequence>
<dbReference type="Proteomes" id="UP000735874">
    <property type="component" value="Unassembled WGS sequence"/>
</dbReference>
<evidence type="ECO:0000313" key="4">
    <source>
        <dbReference type="EMBL" id="KAG2916829.1"/>
    </source>
</evidence>
<feature type="region of interest" description="Disordered" evidence="1">
    <location>
        <begin position="65"/>
        <end position="104"/>
    </location>
</feature>
<name>A0A8T1C8G2_9STRA</name>
<dbReference type="EMBL" id="RCMG01000368">
    <property type="protein sequence ID" value="KAG2855607.1"/>
    <property type="molecule type" value="Genomic_DNA"/>
</dbReference>
<feature type="compositionally biased region" description="Polar residues" evidence="1">
    <location>
        <begin position="79"/>
        <end position="92"/>
    </location>
</feature>
<protein>
    <recommendedName>
        <fullName evidence="8">Phospholipase D-like domain-containing protein</fullName>
    </recommendedName>
</protein>
<dbReference type="EMBL" id="RCML01000366">
    <property type="protein sequence ID" value="KAG2979336.1"/>
    <property type="molecule type" value="Genomic_DNA"/>
</dbReference>
<organism evidence="3 7">
    <name type="scientific">Phytophthora cactorum</name>
    <dbReference type="NCBI Taxonomy" id="29920"/>
    <lineage>
        <taxon>Eukaryota</taxon>
        <taxon>Sar</taxon>
        <taxon>Stramenopiles</taxon>
        <taxon>Oomycota</taxon>
        <taxon>Peronosporomycetes</taxon>
        <taxon>Peronosporales</taxon>
        <taxon>Peronosporaceae</taxon>
        <taxon>Phytophthora</taxon>
    </lineage>
</organism>
<dbReference type="EMBL" id="RCMK01000672">
    <property type="protein sequence ID" value="KAG2916829.1"/>
    <property type="molecule type" value="Genomic_DNA"/>
</dbReference>
<dbReference type="Proteomes" id="UP000760860">
    <property type="component" value="Unassembled WGS sequence"/>
</dbReference>
<evidence type="ECO:0000313" key="3">
    <source>
        <dbReference type="EMBL" id="KAG2915912.1"/>
    </source>
</evidence>
<proteinExistence type="predicted"/>
<dbReference type="Proteomes" id="UP000774804">
    <property type="component" value="Unassembled WGS sequence"/>
</dbReference>
<dbReference type="VEuPathDB" id="FungiDB:PC110_g23424"/>
<comment type="caution">
    <text evidence="3">The sequence shown here is derived from an EMBL/GenBank/DDBJ whole genome shotgun (WGS) entry which is preliminary data.</text>
</comment>
<accession>A0A8T1C8G2</accession>
<evidence type="ECO:0000313" key="7">
    <source>
        <dbReference type="Proteomes" id="UP000774804"/>
    </source>
</evidence>
<evidence type="ECO:0000313" key="2">
    <source>
        <dbReference type="EMBL" id="KAG2855607.1"/>
    </source>
</evidence>